<sequence>MKLDRSNFYIVLELISNFFLLNLLWLIMCLPVITIFPSTAAMFGVVREWVLKKDSSVFTSFFRCFKENFKQSFFLGILLSMVIGLLYANFTLISQLSATGKTLLISILFLTVILATFSSVYLFPVMVHYQLNWIGILKNSFLLSISYLPFTLLLLGIFMLMIAAFLWQPVTFFLLFSVGAYFIFFICNKAFLKIEQVKITQ</sequence>
<keyword evidence="1" id="KW-1133">Transmembrane helix</keyword>
<dbReference type="EMBL" id="SLVV01000010">
    <property type="protein sequence ID" value="TCN22678.1"/>
    <property type="molecule type" value="Genomic_DNA"/>
</dbReference>
<feature type="transmembrane region" description="Helical" evidence="1">
    <location>
        <begin position="102"/>
        <end position="129"/>
    </location>
</feature>
<protein>
    <submittedName>
        <fullName evidence="2">Putative membrane protein YesL</fullName>
    </submittedName>
</protein>
<dbReference type="Proteomes" id="UP000295689">
    <property type="component" value="Unassembled WGS sequence"/>
</dbReference>
<proteinExistence type="predicted"/>
<reference evidence="2 3" key="1">
    <citation type="journal article" date="2015" name="Stand. Genomic Sci.">
        <title>Genomic Encyclopedia of Bacterial and Archaeal Type Strains, Phase III: the genomes of soil and plant-associated and newly described type strains.</title>
        <authorList>
            <person name="Whitman W.B."/>
            <person name="Woyke T."/>
            <person name="Klenk H.P."/>
            <person name="Zhou Y."/>
            <person name="Lilburn T.G."/>
            <person name="Beck B.J."/>
            <person name="De Vos P."/>
            <person name="Vandamme P."/>
            <person name="Eisen J.A."/>
            <person name="Garrity G."/>
            <person name="Hugenholtz P."/>
            <person name="Kyrpides N.C."/>
        </authorList>
    </citation>
    <scope>NUCLEOTIDE SEQUENCE [LARGE SCALE GENOMIC DNA]</scope>
    <source>
        <strain evidence="2 3">CV53</strain>
    </source>
</reference>
<name>A0A4R2B7K0_9BACI</name>
<comment type="caution">
    <text evidence="2">The sequence shown here is derived from an EMBL/GenBank/DDBJ whole genome shotgun (WGS) entry which is preliminary data.</text>
</comment>
<dbReference type="Pfam" id="PF04854">
    <property type="entry name" value="DUF624"/>
    <property type="match status" value="1"/>
</dbReference>
<evidence type="ECO:0000313" key="3">
    <source>
        <dbReference type="Proteomes" id="UP000295689"/>
    </source>
</evidence>
<gene>
    <name evidence="2" type="ORF">EV146_110164</name>
</gene>
<feature type="transmembrane region" description="Helical" evidence="1">
    <location>
        <begin position="141"/>
        <end position="166"/>
    </location>
</feature>
<feature type="transmembrane region" description="Helical" evidence="1">
    <location>
        <begin position="7"/>
        <end position="27"/>
    </location>
</feature>
<keyword evidence="1" id="KW-0812">Transmembrane</keyword>
<feature type="transmembrane region" description="Helical" evidence="1">
    <location>
        <begin position="33"/>
        <end position="51"/>
    </location>
</feature>
<organism evidence="2 3">
    <name type="scientific">Mesobacillus foraminis</name>
    <dbReference type="NCBI Taxonomy" id="279826"/>
    <lineage>
        <taxon>Bacteria</taxon>
        <taxon>Bacillati</taxon>
        <taxon>Bacillota</taxon>
        <taxon>Bacilli</taxon>
        <taxon>Bacillales</taxon>
        <taxon>Bacillaceae</taxon>
        <taxon>Mesobacillus</taxon>
    </lineage>
</organism>
<dbReference type="InterPro" id="IPR006938">
    <property type="entry name" value="DUF624"/>
</dbReference>
<keyword evidence="1" id="KW-0472">Membrane</keyword>
<keyword evidence="3" id="KW-1185">Reference proteome</keyword>
<feature type="transmembrane region" description="Helical" evidence="1">
    <location>
        <begin position="172"/>
        <end position="192"/>
    </location>
</feature>
<evidence type="ECO:0000256" key="1">
    <source>
        <dbReference type="SAM" id="Phobius"/>
    </source>
</evidence>
<evidence type="ECO:0000313" key="2">
    <source>
        <dbReference type="EMBL" id="TCN22678.1"/>
    </source>
</evidence>
<dbReference type="AlphaFoldDB" id="A0A4R2B7K0"/>
<accession>A0A4R2B7K0</accession>
<feature type="transmembrane region" description="Helical" evidence="1">
    <location>
        <begin position="72"/>
        <end position="90"/>
    </location>
</feature>
<dbReference type="RefSeq" id="WP_132009570.1">
    <property type="nucleotide sequence ID" value="NZ_JABUHM010000011.1"/>
</dbReference>